<evidence type="ECO:0000256" key="2">
    <source>
        <dbReference type="ARBA" id="ARBA00012682"/>
    </source>
</evidence>
<keyword evidence="4 6" id="KW-0560">Oxidoreductase</keyword>
<dbReference type="FunFam" id="1.10.287.990:FF:000001">
    <property type="entry name" value="Superoxide dismutase"/>
    <property type="match status" value="1"/>
</dbReference>
<proteinExistence type="inferred from homology"/>
<dbReference type="GO" id="GO:0046872">
    <property type="term" value="F:metal ion binding"/>
    <property type="evidence" value="ECO:0007669"/>
    <property type="project" value="UniProtKB-KW"/>
</dbReference>
<comment type="caution">
    <text evidence="10">The sequence shown here is derived from an EMBL/GenBank/DDBJ whole genome shotgun (WGS) entry which is preliminary data.</text>
</comment>
<dbReference type="SUPFAM" id="SSF54719">
    <property type="entry name" value="Fe,Mn superoxide dismutase (SOD), C-terminal domain"/>
    <property type="match status" value="1"/>
</dbReference>
<dbReference type="Pfam" id="PF02777">
    <property type="entry name" value="Sod_Fe_C"/>
    <property type="match status" value="1"/>
</dbReference>
<dbReference type="PIRSF" id="PIRSF000349">
    <property type="entry name" value="SODismutase"/>
    <property type="match status" value="1"/>
</dbReference>
<keyword evidence="11" id="KW-1185">Reference proteome</keyword>
<keyword evidence="3 5" id="KW-0479">Metal-binding</keyword>
<dbReference type="RefSeq" id="WP_184386226.1">
    <property type="nucleotide sequence ID" value="NZ_JACIDJ010000007.1"/>
</dbReference>
<dbReference type="AlphaFoldDB" id="A0A840AFX4"/>
<dbReference type="EMBL" id="JACIDJ010000007">
    <property type="protein sequence ID" value="MBB3900001.1"/>
    <property type="molecule type" value="Genomic_DNA"/>
</dbReference>
<feature type="chain" id="PRO_5032916160" description="Superoxide dismutase" evidence="7">
    <location>
        <begin position="26"/>
        <end position="235"/>
    </location>
</feature>
<dbReference type="GO" id="GO:0004784">
    <property type="term" value="F:superoxide dismutase activity"/>
    <property type="evidence" value="ECO:0007669"/>
    <property type="project" value="UniProtKB-EC"/>
</dbReference>
<dbReference type="PRINTS" id="PR01703">
    <property type="entry name" value="MNSODISMTASE"/>
</dbReference>
<feature type="binding site" evidence="5">
    <location>
        <position position="54"/>
    </location>
    <ligand>
        <name>Mn(2+)</name>
        <dbReference type="ChEBI" id="CHEBI:29035"/>
    </ligand>
</feature>
<comment type="function">
    <text evidence="6">Destroys radicals which are normally produced within the cells and which are toxic to biological systems.</text>
</comment>
<feature type="domain" description="Manganese/iron superoxide dismutase C-terminal" evidence="9">
    <location>
        <begin position="123"/>
        <end position="222"/>
    </location>
</feature>
<gene>
    <name evidence="10" type="ORF">GGQ83_003468</name>
</gene>
<evidence type="ECO:0000256" key="1">
    <source>
        <dbReference type="ARBA" id="ARBA00008714"/>
    </source>
</evidence>
<dbReference type="Gene3D" id="1.10.287.990">
    <property type="entry name" value="Fe,Mn superoxide dismutase (SOD) domain"/>
    <property type="match status" value="1"/>
</dbReference>
<evidence type="ECO:0000259" key="9">
    <source>
        <dbReference type="Pfam" id="PF02777"/>
    </source>
</evidence>
<dbReference type="PANTHER" id="PTHR43595">
    <property type="entry name" value="37S RIBOSOMAL PROTEIN S26, MITOCHONDRIAL"/>
    <property type="match status" value="1"/>
</dbReference>
<evidence type="ECO:0000256" key="4">
    <source>
        <dbReference type="ARBA" id="ARBA00023002"/>
    </source>
</evidence>
<sequence length="235" mass="26472">MPSLHRRSLFLTAGLGLIAAAPARAQDVPHRLPDLPYGLDANEAAIDARTMELHHGGHHRSYVRQLNSALEGHDTLARLPLEQLLTRIEQAPSDIRTKLRNNGGGHANHSMFWHIMGGDGAGPQGELRAAIDRDFGSMDRFREQFEGTSSDVFGSGWAFVTVNREGALAITRRPNQDTPLMQDERVLMGNDLWEHAYYLRYQNRREEYIKSWWQVLHWGRIGARYAAAKSGRLGV</sequence>
<feature type="binding site" evidence="5">
    <location>
        <position position="191"/>
    </location>
    <ligand>
        <name>Mn(2+)</name>
        <dbReference type="ChEBI" id="CHEBI:29035"/>
    </ligand>
</feature>
<dbReference type="Proteomes" id="UP000553193">
    <property type="component" value="Unassembled WGS sequence"/>
</dbReference>
<evidence type="ECO:0000259" key="8">
    <source>
        <dbReference type="Pfam" id="PF00081"/>
    </source>
</evidence>
<dbReference type="InterPro" id="IPR001189">
    <property type="entry name" value="Mn/Fe_SOD"/>
</dbReference>
<dbReference type="Gene3D" id="3.55.40.20">
    <property type="entry name" value="Iron/manganese superoxide dismutase, C-terminal domain"/>
    <property type="match status" value="1"/>
</dbReference>
<evidence type="ECO:0000256" key="6">
    <source>
        <dbReference type="RuleBase" id="RU000414"/>
    </source>
</evidence>
<name>A0A840AFX4_9PROT</name>
<evidence type="ECO:0000313" key="10">
    <source>
        <dbReference type="EMBL" id="MBB3900001.1"/>
    </source>
</evidence>
<keyword evidence="7" id="KW-0732">Signal</keyword>
<dbReference type="InterPro" id="IPR019832">
    <property type="entry name" value="Mn/Fe_SOD_C"/>
</dbReference>
<dbReference type="InterPro" id="IPR036324">
    <property type="entry name" value="Mn/Fe_SOD_N_sf"/>
</dbReference>
<evidence type="ECO:0000256" key="5">
    <source>
        <dbReference type="PIRSR" id="PIRSR000349-1"/>
    </source>
</evidence>
<evidence type="ECO:0000313" key="11">
    <source>
        <dbReference type="Proteomes" id="UP000553193"/>
    </source>
</evidence>
<organism evidence="10 11">
    <name type="scientific">Roseococcus suduntuyensis</name>
    <dbReference type="NCBI Taxonomy" id="455361"/>
    <lineage>
        <taxon>Bacteria</taxon>
        <taxon>Pseudomonadati</taxon>
        <taxon>Pseudomonadota</taxon>
        <taxon>Alphaproteobacteria</taxon>
        <taxon>Acetobacterales</taxon>
        <taxon>Roseomonadaceae</taxon>
        <taxon>Roseococcus</taxon>
    </lineage>
</organism>
<dbReference type="InterPro" id="IPR019833">
    <property type="entry name" value="Mn/Fe_SOD_BS"/>
</dbReference>
<feature type="domain" description="Manganese/iron superoxide dismutase N-terminal" evidence="8">
    <location>
        <begin position="30"/>
        <end position="116"/>
    </location>
</feature>
<reference evidence="10 11" key="1">
    <citation type="submission" date="2020-08" db="EMBL/GenBank/DDBJ databases">
        <title>Genomic Encyclopedia of Type Strains, Phase IV (KMG-IV): sequencing the most valuable type-strain genomes for metagenomic binning, comparative biology and taxonomic classification.</title>
        <authorList>
            <person name="Goeker M."/>
        </authorList>
    </citation>
    <scope>NUCLEOTIDE SEQUENCE [LARGE SCALE GENOMIC DNA]</scope>
    <source>
        <strain evidence="10 11">DSM 19979</strain>
    </source>
</reference>
<dbReference type="Pfam" id="PF00081">
    <property type="entry name" value="Sod_Fe_N"/>
    <property type="match status" value="1"/>
</dbReference>
<dbReference type="PROSITE" id="PS00088">
    <property type="entry name" value="SOD_MN"/>
    <property type="match status" value="1"/>
</dbReference>
<accession>A0A840AFX4</accession>
<feature type="binding site" evidence="5">
    <location>
        <position position="195"/>
    </location>
    <ligand>
        <name>Mn(2+)</name>
        <dbReference type="ChEBI" id="CHEBI:29035"/>
    </ligand>
</feature>
<evidence type="ECO:0000256" key="7">
    <source>
        <dbReference type="SAM" id="SignalP"/>
    </source>
</evidence>
<dbReference type="GO" id="GO:0005737">
    <property type="term" value="C:cytoplasm"/>
    <property type="evidence" value="ECO:0007669"/>
    <property type="project" value="TreeGrafter"/>
</dbReference>
<comment type="similarity">
    <text evidence="1 6">Belongs to the iron/manganese superoxide dismutase family.</text>
</comment>
<feature type="signal peptide" evidence="7">
    <location>
        <begin position="1"/>
        <end position="25"/>
    </location>
</feature>
<comment type="catalytic activity">
    <reaction evidence="6">
        <text>2 superoxide + 2 H(+) = H2O2 + O2</text>
        <dbReference type="Rhea" id="RHEA:20696"/>
        <dbReference type="ChEBI" id="CHEBI:15378"/>
        <dbReference type="ChEBI" id="CHEBI:15379"/>
        <dbReference type="ChEBI" id="CHEBI:16240"/>
        <dbReference type="ChEBI" id="CHEBI:18421"/>
        <dbReference type="EC" id="1.15.1.1"/>
    </reaction>
</comment>
<dbReference type="SUPFAM" id="SSF46609">
    <property type="entry name" value="Fe,Mn superoxide dismutase (SOD), N-terminal domain"/>
    <property type="match status" value="1"/>
</dbReference>
<dbReference type="InterPro" id="IPR019831">
    <property type="entry name" value="Mn/Fe_SOD_N"/>
</dbReference>
<dbReference type="InterPro" id="IPR036314">
    <property type="entry name" value="SOD_C_sf"/>
</dbReference>
<feature type="binding site" evidence="5">
    <location>
        <position position="109"/>
    </location>
    <ligand>
        <name>Mn(2+)</name>
        <dbReference type="ChEBI" id="CHEBI:29035"/>
    </ligand>
</feature>
<dbReference type="EC" id="1.15.1.1" evidence="2 6"/>
<dbReference type="PANTHER" id="PTHR43595:SF2">
    <property type="entry name" value="SMALL RIBOSOMAL SUBUNIT PROTEIN MS42"/>
    <property type="match status" value="1"/>
</dbReference>
<protein>
    <recommendedName>
        <fullName evidence="2 6">Superoxide dismutase</fullName>
        <ecNumber evidence="2 6">1.15.1.1</ecNumber>
    </recommendedName>
</protein>
<evidence type="ECO:0000256" key="3">
    <source>
        <dbReference type="ARBA" id="ARBA00022723"/>
    </source>
</evidence>